<evidence type="ECO:0000313" key="2">
    <source>
        <dbReference type="Proteomes" id="UP001159042"/>
    </source>
</evidence>
<gene>
    <name evidence="1" type="ORF">NQ315_014143</name>
</gene>
<feature type="non-terminal residue" evidence="1">
    <location>
        <position position="1"/>
    </location>
</feature>
<dbReference type="AlphaFoldDB" id="A0AAV8VVK0"/>
<dbReference type="Proteomes" id="UP001159042">
    <property type="component" value="Unassembled WGS sequence"/>
</dbReference>
<comment type="caution">
    <text evidence="1">The sequence shown here is derived from an EMBL/GenBank/DDBJ whole genome shotgun (WGS) entry which is preliminary data.</text>
</comment>
<protein>
    <submittedName>
        <fullName evidence="1">Uncharacterized protein</fullName>
    </submittedName>
</protein>
<accession>A0AAV8VVK0</accession>
<organism evidence="1 2">
    <name type="scientific">Exocentrus adspersus</name>
    <dbReference type="NCBI Taxonomy" id="1586481"/>
    <lineage>
        <taxon>Eukaryota</taxon>
        <taxon>Metazoa</taxon>
        <taxon>Ecdysozoa</taxon>
        <taxon>Arthropoda</taxon>
        <taxon>Hexapoda</taxon>
        <taxon>Insecta</taxon>
        <taxon>Pterygota</taxon>
        <taxon>Neoptera</taxon>
        <taxon>Endopterygota</taxon>
        <taxon>Coleoptera</taxon>
        <taxon>Polyphaga</taxon>
        <taxon>Cucujiformia</taxon>
        <taxon>Chrysomeloidea</taxon>
        <taxon>Cerambycidae</taxon>
        <taxon>Lamiinae</taxon>
        <taxon>Acanthocinini</taxon>
        <taxon>Exocentrus</taxon>
    </lineage>
</organism>
<evidence type="ECO:0000313" key="1">
    <source>
        <dbReference type="EMBL" id="KAJ8918273.1"/>
    </source>
</evidence>
<dbReference type="EMBL" id="JANEYG010000027">
    <property type="protein sequence ID" value="KAJ8918273.1"/>
    <property type="molecule type" value="Genomic_DNA"/>
</dbReference>
<reference evidence="1 2" key="1">
    <citation type="journal article" date="2023" name="Insect Mol. Biol.">
        <title>Genome sequencing provides insights into the evolution of gene families encoding plant cell wall-degrading enzymes in longhorned beetles.</title>
        <authorList>
            <person name="Shin N.R."/>
            <person name="Okamura Y."/>
            <person name="Kirsch R."/>
            <person name="Pauchet Y."/>
        </authorList>
    </citation>
    <scope>NUCLEOTIDE SEQUENCE [LARGE SCALE GENOMIC DNA]</scope>
    <source>
        <strain evidence="1">EAD_L_NR</strain>
    </source>
</reference>
<name>A0AAV8VVK0_9CUCU</name>
<sequence>VQEERGPRKPKFTQITLKPPSSVLSSITSQVITNNSYAHFRLLDQTQGYELAAQIFLTAVKGARCNSGFGQLSRQSQNTFALSTFPEYLPNTH</sequence>
<proteinExistence type="predicted"/>
<keyword evidence="2" id="KW-1185">Reference proteome</keyword>